<dbReference type="SUPFAM" id="SSF50249">
    <property type="entry name" value="Nucleic acid-binding proteins"/>
    <property type="match status" value="2"/>
</dbReference>
<keyword evidence="3" id="KW-1185">Reference proteome</keyword>
<accession>A0A366EWZ2</accession>
<dbReference type="Proteomes" id="UP000253529">
    <property type="component" value="Unassembled WGS sequence"/>
</dbReference>
<dbReference type="InterPro" id="IPR011129">
    <property type="entry name" value="CSD"/>
</dbReference>
<name>A0A366EWZ2_9HYPH</name>
<dbReference type="AlphaFoldDB" id="A0A366EWZ2"/>
<sequence length="190" mass="20461">MSIAVHPDNYGAVGLEVEGVRFPAEGEAIAAVVKWYRADKGYGFIDLRDGGGDAFLHAKILRAYHGLETIPAGATIRIVLDDGPRGRQVLRVLDVDLSTSPVVASRPARIGPAPRPKYDLSATIEITGKVKWFDDVRGFGFVAGDDFGRDVFVHCSILGRTGVSRLVNGQAVTMRVLETAKGREAVEITT</sequence>
<dbReference type="RefSeq" id="WP_113891633.1">
    <property type="nucleotide sequence ID" value="NZ_QNRK01000031.1"/>
</dbReference>
<gene>
    <name evidence="2" type="ORF">DFR50_13156</name>
</gene>
<dbReference type="InterPro" id="IPR012340">
    <property type="entry name" value="NA-bd_OB-fold"/>
</dbReference>
<dbReference type="OrthoDB" id="9791685at2"/>
<dbReference type="GO" id="GO:0003676">
    <property type="term" value="F:nucleic acid binding"/>
    <property type="evidence" value="ECO:0007669"/>
    <property type="project" value="InterPro"/>
</dbReference>
<dbReference type="PROSITE" id="PS51857">
    <property type="entry name" value="CSD_2"/>
    <property type="match status" value="1"/>
</dbReference>
<organism evidence="2 3">
    <name type="scientific">Roseiarcus fermentans</name>
    <dbReference type="NCBI Taxonomy" id="1473586"/>
    <lineage>
        <taxon>Bacteria</taxon>
        <taxon>Pseudomonadati</taxon>
        <taxon>Pseudomonadota</taxon>
        <taxon>Alphaproteobacteria</taxon>
        <taxon>Hyphomicrobiales</taxon>
        <taxon>Roseiarcaceae</taxon>
        <taxon>Roseiarcus</taxon>
    </lineage>
</organism>
<dbReference type="EMBL" id="QNRK01000031">
    <property type="protein sequence ID" value="RBP06436.1"/>
    <property type="molecule type" value="Genomic_DNA"/>
</dbReference>
<reference evidence="2 3" key="1">
    <citation type="submission" date="2018-06" db="EMBL/GenBank/DDBJ databases">
        <title>Genomic Encyclopedia of Type Strains, Phase IV (KMG-IV): sequencing the most valuable type-strain genomes for metagenomic binning, comparative biology and taxonomic classification.</title>
        <authorList>
            <person name="Goeker M."/>
        </authorList>
    </citation>
    <scope>NUCLEOTIDE SEQUENCE [LARGE SCALE GENOMIC DNA]</scope>
    <source>
        <strain evidence="2 3">DSM 24875</strain>
    </source>
</reference>
<evidence type="ECO:0000313" key="3">
    <source>
        <dbReference type="Proteomes" id="UP000253529"/>
    </source>
</evidence>
<dbReference type="PRINTS" id="PR00050">
    <property type="entry name" value="COLDSHOCK"/>
</dbReference>
<dbReference type="InterPro" id="IPR002059">
    <property type="entry name" value="CSP_DNA-bd"/>
</dbReference>
<evidence type="ECO:0000313" key="2">
    <source>
        <dbReference type="EMBL" id="RBP06436.1"/>
    </source>
</evidence>
<dbReference type="Gene3D" id="2.40.50.140">
    <property type="entry name" value="Nucleic acid-binding proteins"/>
    <property type="match status" value="2"/>
</dbReference>
<proteinExistence type="predicted"/>
<dbReference type="Pfam" id="PF00313">
    <property type="entry name" value="CSD"/>
    <property type="match status" value="2"/>
</dbReference>
<feature type="domain" description="CSD" evidence="1">
    <location>
        <begin position="125"/>
        <end position="190"/>
    </location>
</feature>
<dbReference type="PANTHER" id="PTHR11544">
    <property type="entry name" value="COLD SHOCK DOMAIN CONTAINING PROTEINS"/>
    <property type="match status" value="1"/>
</dbReference>
<dbReference type="GO" id="GO:0005829">
    <property type="term" value="C:cytosol"/>
    <property type="evidence" value="ECO:0007669"/>
    <property type="project" value="UniProtKB-ARBA"/>
</dbReference>
<dbReference type="CDD" id="cd04458">
    <property type="entry name" value="CSP_CDS"/>
    <property type="match status" value="2"/>
</dbReference>
<protein>
    <submittedName>
        <fullName evidence="2">CspA family cold shock protein</fullName>
    </submittedName>
</protein>
<evidence type="ECO:0000259" key="1">
    <source>
        <dbReference type="PROSITE" id="PS51857"/>
    </source>
</evidence>
<comment type="caution">
    <text evidence="2">The sequence shown here is derived from an EMBL/GenBank/DDBJ whole genome shotgun (WGS) entry which is preliminary data.</text>
</comment>
<dbReference type="InterPro" id="IPR050181">
    <property type="entry name" value="Cold_shock_domain"/>
</dbReference>
<dbReference type="SMART" id="SM00357">
    <property type="entry name" value="CSP"/>
    <property type="match status" value="2"/>
</dbReference>